<dbReference type="InterPro" id="IPR032710">
    <property type="entry name" value="NTF2-like_dom_sf"/>
</dbReference>
<dbReference type="Proteomes" id="UP000537260">
    <property type="component" value="Unassembled WGS sequence"/>
</dbReference>
<sequence length="147" mass="16113">MSVGDHRLADAADRSEINDLLARVAQLADSGTPEEYLACFSDEPVWELVAAHGLPLDPQIVRGRESLLESVRDRRTAGVQGPGSHTCHAVQRAAVVVDGDSARADSIFLYYTHTDQTPLLAALGQYADEFVRVSGEWLLAKRTIRRD</sequence>
<reference evidence="2 3" key="1">
    <citation type="submission" date="2020-07" db="EMBL/GenBank/DDBJ databases">
        <title>Sequencing the genomes of 1000 actinobacteria strains.</title>
        <authorList>
            <person name="Klenk H.-P."/>
        </authorList>
    </citation>
    <scope>NUCLEOTIDE SEQUENCE [LARGE SCALE GENOMIC DNA]</scope>
    <source>
        <strain evidence="2 3">LI1</strain>
    </source>
</reference>
<name>A0A7Z0EF67_9MICO</name>
<evidence type="ECO:0000313" key="2">
    <source>
        <dbReference type="EMBL" id="NYJ20484.1"/>
    </source>
</evidence>
<proteinExistence type="predicted"/>
<dbReference type="InterPro" id="IPR037401">
    <property type="entry name" value="SnoaL-like"/>
</dbReference>
<dbReference type="RefSeq" id="WP_179579089.1">
    <property type="nucleotide sequence ID" value="NZ_JACCFM010000001.1"/>
</dbReference>
<dbReference type="AlphaFoldDB" id="A0A7Z0EF67"/>
<keyword evidence="2" id="KW-0560">Oxidoreductase</keyword>
<gene>
    <name evidence="2" type="ORF">HNR05_002275</name>
</gene>
<dbReference type="Gene3D" id="3.10.450.50">
    <property type="match status" value="1"/>
</dbReference>
<dbReference type="Pfam" id="PF13577">
    <property type="entry name" value="SnoaL_4"/>
    <property type="match status" value="1"/>
</dbReference>
<feature type="domain" description="SnoaL-like" evidence="1">
    <location>
        <begin position="11"/>
        <end position="143"/>
    </location>
</feature>
<evidence type="ECO:0000259" key="1">
    <source>
        <dbReference type="Pfam" id="PF13577"/>
    </source>
</evidence>
<keyword evidence="2" id="KW-0223">Dioxygenase</keyword>
<dbReference type="SUPFAM" id="SSF54427">
    <property type="entry name" value="NTF2-like"/>
    <property type="match status" value="1"/>
</dbReference>
<organism evidence="2 3">
    <name type="scientific">Glaciibacter psychrotolerans</name>
    <dbReference type="NCBI Taxonomy" id="670054"/>
    <lineage>
        <taxon>Bacteria</taxon>
        <taxon>Bacillati</taxon>
        <taxon>Actinomycetota</taxon>
        <taxon>Actinomycetes</taxon>
        <taxon>Micrococcales</taxon>
        <taxon>Microbacteriaceae</taxon>
        <taxon>Glaciibacter</taxon>
    </lineage>
</organism>
<evidence type="ECO:0000313" key="3">
    <source>
        <dbReference type="Proteomes" id="UP000537260"/>
    </source>
</evidence>
<comment type="caution">
    <text evidence="2">The sequence shown here is derived from an EMBL/GenBank/DDBJ whole genome shotgun (WGS) entry which is preliminary data.</text>
</comment>
<protein>
    <submittedName>
        <fullName evidence="2">3-phenylpropionate/cinnamic acid dioxygenase small subunit</fullName>
    </submittedName>
</protein>
<accession>A0A7Z0EF67</accession>
<keyword evidence="3" id="KW-1185">Reference proteome</keyword>
<dbReference type="EMBL" id="JACCFM010000001">
    <property type="protein sequence ID" value="NYJ20484.1"/>
    <property type="molecule type" value="Genomic_DNA"/>
</dbReference>
<dbReference type="GO" id="GO:0051213">
    <property type="term" value="F:dioxygenase activity"/>
    <property type="evidence" value="ECO:0007669"/>
    <property type="project" value="UniProtKB-KW"/>
</dbReference>